<sequence length="309" mass="36300">MGIRKMDWNEWIEMDSYFKWYHDTKVSELENDLDAHIKYVDNAVTRDACFEVLEELTQYLCHRYPSIFQLKEKILHNVLTGEKFSWPAATPTDALVTAAKLIQDDIVLMVENDDGRYHLDAGAVCLPGFWRLKEKFRMSLDTLHLEAGVPHYEQKLQKAMNRFFKNLTPEKPVTRNNYFIKLDDGLHWSHRMGNQDGDEIASWATSDSSDLTVEELHFRSERQTLRRLPRSKALLFTVRTYFEPITTIAQEPHVPGRLAEAIRAWDDVVSAYKGKEKWEHILLPYLDEQHQLQQKRGIIEITEEAQYPF</sequence>
<comment type="caution">
    <text evidence="1">The sequence shown here is derived from an EMBL/GenBank/DDBJ whole genome shotgun (WGS) entry which is preliminary data.</text>
</comment>
<dbReference type="Pfam" id="PF11927">
    <property type="entry name" value="HODM_asu-like"/>
    <property type="match status" value="1"/>
</dbReference>
<reference evidence="1 2" key="1">
    <citation type="journal article" date="2018" name="Front. Microbiol.">
        <title>Genomic and genetic insights into a cosmopolitan fungus, Paecilomyces variotii (Eurotiales).</title>
        <authorList>
            <person name="Urquhart A.S."/>
            <person name="Mondo S.J."/>
            <person name="Makela M.R."/>
            <person name="Hane J.K."/>
            <person name="Wiebenga A."/>
            <person name="He G."/>
            <person name="Mihaltcheva S."/>
            <person name="Pangilinan J."/>
            <person name="Lipzen A."/>
            <person name="Barry K."/>
            <person name="de Vries R.P."/>
            <person name="Grigoriev I.V."/>
            <person name="Idnurm A."/>
        </authorList>
    </citation>
    <scope>NUCLEOTIDE SEQUENCE [LARGE SCALE GENOMIC DNA]</scope>
    <source>
        <strain evidence="1 2">CBS 101075</strain>
    </source>
</reference>
<organism evidence="1 2">
    <name type="scientific">Byssochlamys spectabilis</name>
    <name type="common">Paecilomyces variotii</name>
    <dbReference type="NCBI Taxonomy" id="264951"/>
    <lineage>
        <taxon>Eukaryota</taxon>
        <taxon>Fungi</taxon>
        <taxon>Dikarya</taxon>
        <taxon>Ascomycota</taxon>
        <taxon>Pezizomycotina</taxon>
        <taxon>Eurotiomycetes</taxon>
        <taxon>Eurotiomycetidae</taxon>
        <taxon>Eurotiales</taxon>
        <taxon>Thermoascaceae</taxon>
        <taxon>Paecilomyces</taxon>
    </lineage>
</organism>
<dbReference type="InterPro" id="IPR021848">
    <property type="entry name" value="HODM_asu-like"/>
</dbReference>
<evidence type="ECO:0000313" key="2">
    <source>
        <dbReference type="Proteomes" id="UP000283841"/>
    </source>
</evidence>
<evidence type="ECO:0008006" key="3">
    <source>
        <dbReference type="Google" id="ProtNLM"/>
    </source>
</evidence>
<name>A0A443HYU5_BYSSP</name>
<dbReference type="GeneID" id="39595471"/>
<dbReference type="AlphaFoldDB" id="A0A443HYU5"/>
<proteinExistence type="predicted"/>
<gene>
    <name evidence="1" type="ORF">C8Q69DRAFT_211508</name>
</gene>
<accession>A0A443HYU5</accession>
<evidence type="ECO:0000313" key="1">
    <source>
        <dbReference type="EMBL" id="RWQ96976.1"/>
    </source>
</evidence>
<dbReference type="Proteomes" id="UP000283841">
    <property type="component" value="Unassembled WGS sequence"/>
</dbReference>
<dbReference type="RefSeq" id="XP_028486621.1">
    <property type="nucleotide sequence ID" value="XM_028626194.1"/>
</dbReference>
<keyword evidence="2" id="KW-1185">Reference proteome</keyword>
<dbReference type="VEuPathDB" id="FungiDB:C8Q69DRAFT_211508"/>
<dbReference type="STRING" id="264951.A0A443HYU5"/>
<dbReference type="EMBL" id="RCNU01000003">
    <property type="protein sequence ID" value="RWQ96976.1"/>
    <property type="molecule type" value="Genomic_DNA"/>
</dbReference>
<protein>
    <recommendedName>
        <fullName evidence="3">DUF3445 domain-containing protein</fullName>
    </recommendedName>
</protein>